<sequence length="1036" mass="115158">MSPSLPVPSKAALTALRGLVLGTSCTIALLTEDRRRRINRAVRAIENGERVRSAKNYRIGGGAFALALEEEALLEDGLFPWTSRQQSISSQSSTSSPTISSTSSPHYPDRPSDTKSQSQSQTRRDDDTFTPTHDGKIKNSRQQTTTTTTTALTHPPRPNQTAPEQPHLILPPLNDQLHKIRKPWPAVDPKIIEAYAFPTNDKIINTVQEAYGNRDSLKLSTAVQHVLEAIKLGVAPDNTNKSWVEATALLCRACQEETKVEEALEVLSQMVARGPMEESEYFAYEPLKLIETLLARGEGGGAEGATKETLDLAIRLFLPTFVTKPNVPNGRVFELGERLLRLSFATGRLNGVVNLFWRCTSVAQENPYEFTGWVISMLEANSEYKLAVRLFLTCFCKMSPDAEATLRIGDALVRSVEGGHNHKPARVLKALLEICSGTEYKLKTVWVIKLLSAHWKRHQNFEEFEALFEHVLLKAADLREIVFNPDGVYRVMIEVALEAGQEVKAELYFAEAVAKYPELATDTRLLCVFARYSAKVGDWDGVRAKFESMKLDAKTAFKASDALASIVKCYAKAHTVRETEVFLRSFIDDHKVPLSSHMVTLMANQYGSLRDFQAFIKWIEYCVEAGFKVDGAFSNAILVNCRRRWNFPFRELRTLFRKLRVLNPDFVDKHTERVMVNAALSDSKYGGPAARGRVLSLRVDINRLPARGKCASDDDVFLSMKEALTYGRAGQAIGIYKRALHLGLPYSSRSLRLAVQAQLMMPGKSGGFEKAYELLHKAQAKGHDVDDIIKYMLLEKFKGIRLDSGAFEVFEVVQKVLHQFKSCGIKLSDRLLHRAAQSCLMAGHLRGAVLFAQQAAETRGYPRENPCYNLASFRILLPAYAGLVNVDGVRRTITKALSNYWREDTNCLKTLKHSRTAVIRSCETLSEEDRMQALAAIEAGIEAVKDARTQLRQESGMLDAELVRIMRQAALDANCAPVDFADVPWLGGGPRIRDDEAAEDEEDELIMGAGEEEMAVEVEKPLASAGVAVAVAVGAV</sequence>
<evidence type="ECO:0000256" key="1">
    <source>
        <dbReference type="SAM" id="MobiDB-lite"/>
    </source>
</evidence>
<accession>A0AA39XPC3</accession>
<feature type="compositionally biased region" description="Low complexity" evidence="1">
    <location>
        <begin position="85"/>
        <end position="105"/>
    </location>
</feature>
<name>A0AA39XPC3_9PEZI</name>
<comment type="caution">
    <text evidence="2">The sequence shown here is derived from an EMBL/GenBank/DDBJ whole genome shotgun (WGS) entry which is preliminary data.</text>
</comment>
<proteinExistence type="predicted"/>
<dbReference type="AlphaFoldDB" id="A0AA39XPC3"/>
<dbReference type="Proteomes" id="UP001174934">
    <property type="component" value="Unassembled WGS sequence"/>
</dbReference>
<dbReference type="Gene3D" id="1.25.40.10">
    <property type="entry name" value="Tetratricopeptide repeat domain"/>
    <property type="match status" value="1"/>
</dbReference>
<protein>
    <submittedName>
        <fullName evidence="2">Uncharacterized protein</fullName>
    </submittedName>
</protein>
<reference evidence="2" key="1">
    <citation type="submission" date="2023-06" db="EMBL/GenBank/DDBJ databases">
        <title>Genome-scale phylogeny and comparative genomics of the fungal order Sordariales.</title>
        <authorList>
            <consortium name="Lawrence Berkeley National Laboratory"/>
            <person name="Hensen N."/>
            <person name="Bonometti L."/>
            <person name="Westerberg I."/>
            <person name="Brannstrom I.O."/>
            <person name="Guillou S."/>
            <person name="Cros-Aarteil S."/>
            <person name="Calhoun S."/>
            <person name="Haridas S."/>
            <person name="Kuo A."/>
            <person name="Mondo S."/>
            <person name="Pangilinan J."/>
            <person name="Riley R."/>
            <person name="LaButti K."/>
            <person name="Andreopoulos B."/>
            <person name="Lipzen A."/>
            <person name="Chen C."/>
            <person name="Yanf M."/>
            <person name="Daum C."/>
            <person name="Ng V."/>
            <person name="Clum A."/>
            <person name="Steindorff A."/>
            <person name="Ohm R."/>
            <person name="Martin F."/>
            <person name="Silar P."/>
            <person name="Natvig D."/>
            <person name="Lalanne C."/>
            <person name="Gautier V."/>
            <person name="Ament-velasquez S.L."/>
            <person name="Kruys A."/>
            <person name="Hutchinson M.I."/>
            <person name="Powell A.J."/>
            <person name="Barry K."/>
            <person name="Miller A.N."/>
            <person name="Grigoriev I.V."/>
            <person name="Debuchy R."/>
            <person name="Gladieux P."/>
            <person name="Thoren M.H."/>
            <person name="Johannesson H."/>
        </authorList>
    </citation>
    <scope>NUCLEOTIDE SEQUENCE</scope>
    <source>
        <strain evidence="2">SMH3391-2</strain>
    </source>
</reference>
<evidence type="ECO:0000313" key="2">
    <source>
        <dbReference type="EMBL" id="KAK0637241.1"/>
    </source>
</evidence>
<feature type="region of interest" description="Disordered" evidence="1">
    <location>
        <begin position="85"/>
        <end position="165"/>
    </location>
</feature>
<evidence type="ECO:0000313" key="3">
    <source>
        <dbReference type="Proteomes" id="UP001174934"/>
    </source>
</evidence>
<feature type="compositionally biased region" description="Basic and acidic residues" evidence="1">
    <location>
        <begin position="122"/>
        <end position="137"/>
    </location>
</feature>
<organism evidence="2 3">
    <name type="scientific">Bombardia bombarda</name>
    <dbReference type="NCBI Taxonomy" id="252184"/>
    <lineage>
        <taxon>Eukaryota</taxon>
        <taxon>Fungi</taxon>
        <taxon>Dikarya</taxon>
        <taxon>Ascomycota</taxon>
        <taxon>Pezizomycotina</taxon>
        <taxon>Sordariomycetes</taxon>
        <taxon>Sordariomycetidae</taxon>
        <taxon>Sordariales</taxon>
        <taxon>Lasiosphaeriaceae</taxon>
        <taxon>Bombardia</taxon>
    </lineage>
</organism>
<dbReference type="InterPro" id="IPR011990">
    <property type="entry name" value="TPR-like_helical_dom_sf"/>
</dbReference>
<dbReference type="EMBL" id="JAULSR010000001">
    <property type="protein sequence ID" value="KAK0637241.1"/>
    <property type="molecule type" value="Genomic_DNA"/>
</dbReference>
<gene>
    <name evidence="2" type="ORF">B0T17DRAFT_521133</name>
</gene>
<keyword evidence="3" id="KW-1185">Reference proteome</keyword>